<dbReference type="Proteomes" id="UP000799537">
    <property type="component" value="Unassembled WGS sequence"/>
</dbReference>
<dbReference type="AlphaFoldDB" id="A0A6A6C940"/>
<proteinExistence type="predicted"/>
<dbReference type="OrthoDB" id="4510061at2759"/>
<evidence type="ECO:0000313" key="1">
    <source>
        <dbReference type="EMBL" id="KAF2163697.1"/>
    </source>
</evidence>
<evidence type="ECO:0008006" key="3">
    <source>
        <dbReference type="Google" id="ProtNLM"/>
    </source>
</evidence>
<dbReference type="EMBL" id="ML993607">
    <property type="protein sequence ID" value="KAF2163697.1"/>
    <property type="molecule type" value="Genomic_DNA"/>
</dbReference>
<protein>
    <recommendedName>
        <fullName evidence="3">Prion-inhibition and propagation HeLo domain-containing protein</fullName>
    </recommendedName>
</protein>
<dbReference type="RefSeq" id="XP_033664586.1">
    <property type="nucleotide sequence ID" value="XM_033817771.1"/>
</dbReference>
<sequence>MADGMNNIRAMRVSELMGDYRNLQTYMANIRASPSAEEYNEDGYVVLRQCVAQSQALLTQPFQSEATQRGDDEQNKAQLRRIIADAAVRRFKAQKLYMRALAALRWVNARTTILQGQRPHAGYAPALQQIRNQLRSELAAITDARVDASLRQADCAEGKWLAEDPPLAAIQRVAGNGNGSGR</sequence>
<dbReference type="GeneID" id="54571043"/>
<accession>A0A6A6C940</accession>
<organism evidence="1 2">
    <name type="scientific">Zasmidium cellare ATCC 36951</name>
    <dbReference type="NCBI Taxonomy" id="1080233"/>
    <lineage>
        <taxon>Eukaryota</taxon>
        <taxon>Fungi</taxon>
        <taxon>Dikarya</taxon>
        <taxon>Ascomycota</taxon>
        <taxon>Pezizomycotina</taxon>
        <taxon>Dothideomycetes</taxon>
        <taxon>Dothideomycetidae</taxon>
        <taxon>Mycosphaerellales</taxon>
        <taxon>Mycosphaerellaceae</taxon>
        <taxon>Zasmidium</taxon>
    </lineage>
</organism>
<reference evidence="1" key="1">
    <citation type="journal article" date="2020" name="Stud. Mycol.">
        <title>101 Dothideomycetes genomes: a test case for predicting lifestyles and emergence of pathogens.</title>
        <authorList>
            <person name="Haridas S."/>
            <person name="Albert R."/>
            <person name="Binder M."/>
            <person name="Bloem J."/>
            <person name="Labutti K."/>
            <person name="Salamov A."/>
            <person name="Andreopoulos B."/>
            <person name="Baker S."/>
            <person name="Barry K."/>
            <person name="Bills G."/>
            <person name="Bluhm B."/>
            <person name="Cannon C."/>
            <person name="Castanera R."/>
            <person name="Culley D."/>
            <person name="Daum C."/>
            <person name="Ezra D."/>
            <person name="Gonzalez J."/>
            <person name="Henrissat B."/>
            <person name="Kuo A."/>
            <person name="Liang C."/>
            <person name="Lipzen A."/>
            <person name="Lutzoni F."/>
            <person name="Magnuson J."/>
            <person name="Mondo S."/>
            <person name="Nolan M."/>
            <person name="Ohm R."/>
            <person name="Pangilinan J."/>
            <person name="Park H.-J."/>
            <person name="Ramirez L."/>
            <person name="Alfaro M."/>
            <person name="Sun H."/>
            <person name="Tritt A."/>
            <person name="Yoshinaga Y."/>
            <person name="Zwiers L.-H."/>
            <person name="Turgeon B."/>
            <person name="Goodwin S."/>
            <person name="Spatafora J."/>
            <person name="Crous P."/>
            <person name="Grigoriev I."/>
        </authorList>
    </citation>
    <scope>NUCLEOTIDE SEQUENCE</scope>
    <source>
        <strain evidence="1">ATCC 36951</strain>
    </source>
</reference>
<evidence type="ECO:0000313" key="2">
    <source>
        <dbReference type="Proteomes" id="UP000799537"/>
    </source>
</evidence>
<keyword evidence="2" id="KW-1185">Reference proteome</keyword>
<name>A0A6A6C940_ZASCE</name>
<gene>
    <name evidence="1" type="ORF">M409DRAFT_68294</name>
</gene>